<proteinExistence type="inferred from homology"/>
<dbReference type="PANTHER" id="PTHR33602:SF1">
    <property type="entry name" value="REGULATORY PROTEIN RECX FAMILY PROTEIN"/>
    <property type="match status" value="1"/>
</dbReference>
<comment type="function">
    <text evidence="5">Modulates RecA activity.</text>
</comment>
<dbReference type="Proteomes" id="UP000321201">
    <property type="component" value="Unassembled WGS sequence"/>
</dbReference>
<comment type="caution">
    <text evidence="8">The sequence shown here is derived from an EMBL/GenBank/DDBJ whole genome shotgun (WGS) entry which is preliminary data.</text>
</comment>
<dbReference type="InterPro" id="IPR053924">
    <property type="entry name" value="RecX_HTH_2nd"/>
</dbReference>
<dbReference type="Gene3D" id="1.10.10.10">
    <property type="entry name" value="Winged helix-like DNA-binding domain superfamily/Winged helix DNA-binding domain"/>
    <property type="match status" value="3"/>
</dbReference>
<dbReference type="InterPro" id="IPR036388">
    <property type="entry name" value="WH-like_DNA-bd_sf"/>
</dbReference>
<dbReference type="EMBL" id="VPFL01000007">
    <property type="protein sequence ID" value="TXF12191.1"/>
    <property type="molecule type" value="Genomic_DNA"/>
</dbReference>
<feature type="domain" description="RecX third three-helical" evidence="7">
    <location>
        <begin position="97"/>
        <end position="140"/>
    </location>
</feature>
<organism evidence="8 9">
    <name type="scientific">Pelomicrobium methylotrophicum</name>
    <dbReference type="NCBI Taxonomy" id="2602750"/>
    <lineage>
        <taxon>Bacteria</taxon>
        <taxon>Pseudomonadati</taxon>
        <taxon>Pseudomonadota</taxon>
        <taxon>Hydrogenophilia</taxon>
        <taxon>Hydrogenophilia incertae sedis</taxon>
        <taxon>Pelomicrobium</taxon>
    </lineage>
</organism>
<dbReference type="HAMAP" id="MF_01114">
    <property type="entry name" value="RecX"/>
    <property type="match status" value="1"/>
</dbReference>
<dbReference type="InterPro" id="IPR053925">
    <property type="entry name" value="RecX_HTH_3rd"/>
</dbReference>
<gene>
    <name evidence="5 8" type="primary">recX</name>
    <name evidence="8" type="ORF">FR698_06530</name>
</gene>
<dbReference type="GO" id="GO:0005737">
    <property type="term" value="C:cytoplasm"/>
    <property type="evidence" value="ECO:0007669"/>
    <property type="project" value="UniProtKB-SubCell"/>
</dbReference>
<dbReference type="Pfam" id="PF21981">
    <property type="entry name" value="RecX_HTH3"/>
    <property type="match status" value="1"/>
</dbReference>
<dbReference type="OrthoDB" id="5295441at2"/>
<accession>A0A5C7EV51</accession>
<evidence type="ECO:0000256" key="5">
    <source>
        <dbReference type="HAMAP-Rule" id="MF_01114"/>
    </source>
</evidence>
<dbReference type="AlphaFoldDB" id="A0A5C7EV51"/>
<dbReference type="InParanoid" id="A0A5C7EV51"/>
<name>A0A5C7EV51_9PROT</name>
<comment type="similarity">
    <text evidence="2 5">Belongs to the RecX family.</text>
</comment>
<evidence type="ECO:0000256" key="2">
    <source>
        <dbReference type="ARBA" id="ARBA00009695"/>
    </source>
</evidence>
<dbReference type="NCBIfam" id="NF001055">
    <property type="entry name" value="PRK00117.2-5"/>
    <property type="match status" value="1"/>
</dbReference>
<evidence type="ECO:0000256" key="3">
    <source>
        <dbReference type="ARBA" id="ARBA00018111"/>
    </source>
</evidence>
<evidence type="ECO:0000313" key="8">
    <source>
        <dbReference type="EMBL" id="TXF12191.1"/>
    </source>
</evidence>
<protein>
    <recommendedName>
        <fullName evidence="3 5">Regulatory protein RecX</fullName>
    </recommendedName>
</protein>
<keyword evidence="9" id="KW-1185">Reference proteome</keyword>
<keyword evidence="4 5" id="KW-0963">Cytoplasm</keyword>
<evidence type="ECO:0000256" key="1">
    <source>
        <dbReference type="ARBA" id="ARBA00004496"/>
    </source>
</evidence>
<dbReference type="GO" id="GO:0006282">
    <property type="term" value="P:regulation of DNA repair"/>
    <property type="evidence" value="ECO:0007669"/>
    <property type="project" value="UniProtKB-UniRule"/>
</dbReference>
<evidence type="ECO:0000259" key="6">
    <source>
        <dbReference type="Pfam" id="PF02631"/>
    </source>
</evidence>
<reference evidence="8 9" key="1">
    <citation type="submission" date="2019-08" db="EMBL/GenBank/DDBJ databases">
        <title>Pelomicrobium methylotrophicum gen. nov., sp. nov. a moderately thermophilic, facultatively anaerobic, lithoautotrophic and methylotrophic bacterium isolated from a terrestrial mud volcano.</title>
        <authorList>
            <person name="Slobodkina G.B."/>
            <person name="Merkel A.Y."/>
            <person name="Slobodkin A.I."/>
        </authorList>
    </citation>
    <scope>NUCLEOTIDE SEQUENCE [LARGE SCALE GENOMIC DNA]</scope>
    <source>
        <strain evidence="8 9">SM250</strain>
    </source>
</reference>
<dbReference type="Pfam" id="PF02631">
    <property type="entry name" value="RecX_HTH2"/>
    <property type="match status" value="1"/>
</dbReference>
<sequence>MAVTLRDRALRLLARREHSRAELQRKLTLHAGAGDDLEGLLDELEREGWLSERRLVEQVVASSSGRYGSLRIARELREKGISGPLAEAAVREARAQDEASCRAVWEKKFGRMPRTLAERARQARFLQSRGFSLEVIGKVLKGLAED</sequence>
<evidence type="ECO:0000313" key="9">
    <source>
        <dbReference type="Proteomes" id="UP000321201"/>
    </source>
</evidence>
<comment type="subcellular location">
    <subcellularLocation>
        <location evidence="1 5">Cytoplasm</location>
    </subcellularLocation>
</comment>
<dbReference type="FunCoup" id="A0A5C7EV51">
    <property type="interactions" value="66"/>
</dbReference>
<dbReference type="InterPro" id="IPR003783">
    <property type="entry name" value="Regulatory_RecX"/>
</dbReference>
<feature type="domain" description="RecX second three-helical" evidence="6">
    <location>
        <begin position="51"/>
        <end position="89"/>
    </location>
</feature>
<dbReference type="PANTHER" id="PTHR33602">
    <property type="entry name" value="REGULATORY PROTEIN RECX FAMILY PROTEIN"/>
    <property type="match status" value="1"/>
</dbReference>
<evidence type="ECO:0000256" key="4">
    <source>
        <dbReference type="ARBA" id="ARBA00022490"/>
    </source>
</evidence>
<evidence type="ECO:0000259" key="7">
    <source>
        <dbReference type="Pfam" id="PF21981"/>
    </source>
</evidence>
<dbReference type="RefSeq" id="WP_147799389.1">
    <property type="nucleotide sequence ID" value="NZ_VPFL01000007.1"/>
</dbReference>